<evidence type="ECO:0000256" key="5">
    <source>
        <dbReference type="ARBA" id="ARBA00018097"/>
    </source>
</evidence>
<dbReference type="Pfam" id="PF00328">
    <property type="entry name" value="His_Phos_2"/>
    <property type="match status" value="1"/>
</dbReference>
<dbReference type="PANTHER" id="PTHR20963">
    <property type="entry name" value="MULTIPLE INOSITOL POLYPHOSPHATE PHOSPHATASE-RELATED"/>
    <property type="match status" value="1"/>
</dbReference>
<evidence type="ECO:0000256" key="1">
    <source>
        <dbReference type="ARBA" id="ARBA00004370"/>
    </source>
</evidence>
<dbReference type="Gene3D" id="3.40.50.1240">
    <property type="entry name" value="Phosphoglycerate mutase-like"/>
    <property type="match status" value="1"/>
</dbReference>
<sequence length="481" mass="56431">MNLYGTGIENLSFLSDTPNFQERKKNIDNSQRIKEPKQQLASVQQEVQDLQSQKQQTINDQQSPLNQLQQLSNITFPNSPAKVEAYQTILMNNLAEEELQKLLNKQTEVLKLEEHIERSRYPNQNAIINFEELEKVFSNVSVAKEWYKNPFPMRKNFQLVKRGEIEPFFDGRQCRKRYKKFWDGVEYDPEVIKFQSTQTSRAGASLMSFSEGLFNGYGPLDTCKSQPIYYWNLPREQDDTLSMFTSCQRWNETVNTNNPSRDEQIYLYGNKTLAPIAKRISKDYHISPPLDPLLVPFMFTNCQYWLTVYNRTDAWCSLLSPKELLLSRYYWDLDFYYRLSYGSPLNLQIGCRYITQLVNGVEGYLYGNSTVIADLKNAHGFSMTMILTTLGLFKNEYPLTGNLTFEQIQNLEYTEYKIIHWSSTIYFEIYKCSGNHVYIRILLDFKPFYIPGCGEYCEWNKFKKILGDKIGCDYEKLCAYP</sequence>
<comment type="subcellular location">
    <subcellularLocation>
        <location evidence="1">Membrane</location>
    </subcellularLocation>
</comment>
<reference evidence="15" key="1">
    <citation type="submission" date="2021-06" db="EMBL/GenBank/DDBJ databases">
        <authorList>
            <person name="Kallberg Y."/>
            <person name="Tangrot J."/>
            <person name="Rosling A."/>
        </authorList>
    </citation>
    <scope>NUCLEOTIDE SEQUENCE</scope>
    <source>
        <strain evidence="15">UK204</strain>
    </source>
</reference>
<dbReference type="EC" id="3.1.3.62" evidence="4"/>
<dbReference type="GO" id="GO:0052745">
    <property type="term" value="F:inositol phosphate phosphatase activity"/>
    <property type="evidence" value="ECO:0007669"/>
    <property type="project" value="TreeGrafter"/>
</dbReference>
<comment type="catalytic activity">
    <reaction evidence="12">
        <text>1D-myo-inositol hexakisphosphate + H2O = 1D-myo-inositol 1,2,4,5,6-pentakisphosphate + phosphate</text>
        <dbReference type="Rhea" id="RHEA:16989"/>
        <dbReference type="ChEBI" id="CHEBI:15377"/>
        <dbReference type="ChEBI" id="CHEBI:43474"/>
        <dbReference type="ChEBI" id="CHEBI:57798"/>
        <dbReference type="ChEBI" id="CHEBI:58130"/>
        <dbReference type="EC" id="3.1.3.62"/>
    </reaction>
    <physiologicalReaction direction="left-to-right" evidence="12">
        <dbReference type="Rhea" id="RHEA:16990"/>
    </physiologicalReaction>
</comment>
<dbReference type="GO" id="GO:0016020">
    <property type="term" value="C:membrane"/>
    <property type="evidence" value="ECO:0007669"/>
    <property type="project" value="UniProtKB-SubCell"/>
</dbReference>
<dbReference type="InterPro" id="IPR000560">
    <property type="entry name" value="His_Pase_clade-2"/>
</dbReference>
<feature type="coiled-coil region" evidence="14">
    <location>
        <begin position="33"/>
        <end position="60"/>
    </location>
</feature>
<comment type="caution">
    <text evidence="15">The sequence shown here is derived from an EMBL/GenBank/DDBJ whole genome shotgun (WGS) entry which is preliminary data.</text>
</comment>
<keyword evidence="14" id="KW-0175">Coiled coil</keyword>
<dbReference type="CDD" id="cd07061">
    <property type="entry name" value="HP_HAP_like"/>
    <property type="match status" value="1"/>
</dbReference>
<evidence type="ECO:0000256" key="2">
    <source>
        <dbReference type="ARBA" id="ARBA00008422"/>
    </source>
</evidence>
<keyword evidence="16" id="KW-1185">Reference proteome</keyword>
<evidence type="ECO:0000256" key="14">
    <source>
        <dbReference type="SAM" id="Coils"/>
    </source>
</evidence>
<keyword evidence="7" id="KW-0378">Hydrolase</keyword>
<evidence type="ECO:0000313" key="16">
    <source>
        <dbReference type="Proteomes" id="UP000789570"/>
    </source>
</evidence>
<evidence type="ECO:0000256" key="10">
    <source>
        <dbReference type="ARBA" id="ARBA00043668"/>
    </source>
</evidence>
<evidence type="ECO:0000256" key="11">
    <source>
        <dbReference type="ARBA" id="ARBA00043671"/>
    </source>
</evidence>
<dbReference type="EC" id="3.1.3.80" evidence="3"/>
<dbReference type="GO" id="GO:0003993">
    <property type="term" value="F:acid phosphatase activity"/>
    <property type="evidence" value="ECO:0007669"/>
    <property type="project" value="TreeGrafter"/>
</dbReference>
<protein>
    <recommendedName>
        <fullName evidence="5">Multiple inositol polyphosphate phosphatase 1</fullName>
        <ecNumber evidence="4">3.1.3.62</ecNumber>
        <ecNumber evidence="3">3.1.3.80</ecNumber>
    </recommendedName>
    <alternativeName>
        <fullName evidence="9">2,3-bisphosphoglycerate 3-phosphatase</fullName>
    </alternativeName>
</protein>
<evidence type="ECO:0000256" key="8">
    <source>
        <dbReference type="ARBA" id="ARBA00023136"/>
    </source>
</evidence>
<comment type="catalytic activity">
    <reaction evidence="10">
        <text>1D-myo-inositol 1,2,5,6-tetrakisphosphate + H2O = 1D-myo-inositol 1,2,6-trisphosphate + phosphate</text>
        <dbReference type="Rhea" id="RHEA:77119"/>
        <dbReference type="ChEBI" id="CHEBI:15377"/>
        <dbReference type="ChEBI" id="CHEBI:43474"/>
        <dbReference type="ChEBI" id="CHEBI:195535"/>
        <dbReference type="ChEBI" id="CHEBI:195537"/>
        <dbReference type="EC" id="3.1.3.62"/>
    </reaction>
    <physiologicalReaction direction="left-to-right" evidence="10">
        <dbReference type="Rhea" id="RHEA:77120"/>
    </physiologicalReaction>
</comment>
<evidence type="ECO:0000256" key="3">
    <source>
        <dbReference type="ARBA" id="ARBA00012976"/>
    </source>
</evidence>
<comment type="catalytic activity">
    <reaction evidence="11">
        <text>1D-myo-inositol 1,2,4,5,6-pentakisphosphate + H2O = 1D-myo-inositol 1,2,5,6-tetrakisphosphate + phosphate</text>
        <dbReference type="Rhea" id="RHEA:77115"/>
        <dbReference type="ChEBI" id="CHEBI:15377"/>
        <dbReference type="ChEBI" id="CHEBI:43474"/>
        <dbReference type="ChEBI" id="CHEBI:57798"/>
        <dbReference type="ChEBI" id="CHEBI:195535"/>
        <dbReference type="EC" id="3.1.3.62"/>
    </reaction>
    <physiologicalReaction direction="left-to-right" evidence="11">
        <dbReference type="Rhea" id="RHEA:77116"/>
    </physiologicalReaction>
</comment>
<dbReference type="Proteomes" id="UP000789570">
    <property type="component" value="Unassembled WGS sequence"/>
</dbReference>
<dbReference type="SUPFAM" id="SSF53254">
    <property type="entry name" value="Phosphoglycerate mutase-like"/>
    <property type="match status" value="1"/>
</dbReference>
<dbReference type="PANTHER" id="PTHR20963:SF8">
    <property type="entry name" value="MULTIPLE INOSITOL POLYPHOSPHATE PHOSPHATASE 1"/>
    <property type="match status" value="1"/>
</dbReference>
<dbReference type="AlphaFoldDB" id="A0A9N9FJ94"/>
<dbReference type="GO" id="GO:0034417">
    <property type="term" value="F:bisphosphoglycerate 3-phosphatase activity"/>
    <property type="evidence" value="ECO:0007669"/>
    <property type="project" value="UniProtKB-EC"/>
</dbReference>
<accession>A0A9N9FJ94</accession>
<keyword evidence="6" id="KW-0732">Signal</keyword>
<evidence type="ECO:0000256" key="4">
    <source>
        <dbReference type="ARBA" id="ARBA00013040"/>
    </source>
</evidence>
<evidence type="ECO:0000313" key="15">
    <source>
        <dbReference type="EMBL" id="CAG8538026.1"/>
    </source>
</evidence>
<evidence type="ECO:0000256" key="6">
    <source>
        <dbReference type="ARBA" id="ARBA00022729"/>
    </source>
</evidence>
<dbReference type="EMBL" id="CAJVPQ010001200">
    <property type="protein sequence ID" value="CAG8538026.1"/>
    <property type="molecule type" value="Genomic_DNA"/>
</dbReference>
<evidence type="ECO:0000256" key="9">
    <source>
        <dbReference type="ARBA" id="ARBA00031642"/>
    </source>
</evidence>
<evidence type="ECO:0000256" key="7">
    <source>
        <dbReference type="ARBA" id="ARBA00022801"/>
    </source>
</evidence>
<dbReference type="OrthoDB" id="2396742at2759"/>
<organism evidence="15 16">
    <name type="scientific">Funneliformis caledonium</name>
    <dbReference type="NCBI Taxonomy" id="1117310"/>
    <lineage>
        <taxon>Eukaryota</taxon>
        <taxon>Fungi</taxon>
        <taxon>Fungi incertae sedis</taxon>
        <taxon>Mucoromycota</taxon>
        <taxon>Glomeromycotina</taxon>
        <taxon>Glomeromycetes</taxon>
        <taxon>Glomerales</taxon>
        <taxon>Glomeraceae</taxon>
        <taxon>Funneliformis</taxon>
    </lineage>
</organism>
<dbReference type="InterPro" id="IPR029033">
    <property type="entry name" value="His_PPase_superfam"/>
</dbReference>
<evidence type="ECO:0000256" key="12">
    <source>
        <dbReference type="ARBA" id="ARBA00043691"/>
    </source>
</evidence>
<comment type="similarity">
    <text evidence="2">Belongs to the histidine acid phosphatase family. MINPP1 subfamily.</text>
</comment>
<evidence type="ECO:0000256" key="13">
    <source>
        <dbReference type="ARBA" id="ARBA00043832"/>
    </source>
</evidence>
<name>A0A9N9FJ94_9GLOM</name>
<gene>
    <name evidence="15" type="ORF">FCALED_LOCUS5500</name>
</gene>
<keyword evidence="8" id="KW-0472">Membrane</keyword>
<proteinExistence type="inferred from homology"/>
<comment type="catalytic activity">
    <reaction evidence="13">
        <text>(2R)-2,3-bisphosphoglycerate + H2O = (2R)-2-phosphoglycerate + phosphate</text>
        <dbReference type="Rhea" id="RHEA:27381"/>
        <dbReference type="ChEBI" id="CHEBI:15377"/>
        <dbReference type="ChEBI" id="CHEBI:43474"/>
        <dbReference type="ChEBI" id="CHEBI:58248"/>
        <dbReference type="ChEBI" id="CHEBI:58289"/>
        <dbReference type="EC" id="3.1.3.80"/>
    </reaction>
    <physiologicalReaction direction="left-to-right" evidence="13">
        <dbReference type="Rhea" id="RHEA:27382"/>
    </physiologicalReaction>
</comment>